<comment type="caution">
    <text evidence="3">The sequence shown here is derived from an EMBL/GenBank/DDBJ whole genome shotgun (WGS) entry which is preliminary data.</text>
</comment>
<dbReference type="InterPro" id="IPR057326">
    <property type="entry name" value="KR_dom"/>
</dbReference>
<keyword evidence="4" id="KW-1185">Reference proteome</keyword>
<evidence type="ECO:0000313" key="4">
    <source>
        <dbReference type="Proteomes" id="UP000293195"/>
    </source>
</evidence>
<protein>
    <recommendedName>
        <fullName evidence="2">Ketoreductase domain-containing protein</fullName>
    </recommendedName>
</protein>
<dbReference type="PANTHER" id="PTHR43775:SF22">
    <property type="entry name" value="SYNTHASE, PUTATIVE (JCVI)-RELATED"/>
    <property type="match status" value="1"/>
</dbReference>
<keyword evidence="1" id="KW-0511">Multifunctional enzyme</keyword>
<dbReference type="PANTHER" id="PTHR43775">
    <property type="entry name" value="FATTY ACID SYNTHASE"/>
    <property type="match status" value="1"/>
</dbReference>
<dbReference type="InterPro" id="IPR013968">
    <property type="entry name" value="PKS_KR"/>
</dbReference>
<feature type="domain" description="Ketoreductase" evidence="2">
    <location>
        <begin position="61"/>
        <end position="208"/>
    </location>
</feature>
<dbReference type="InterPro" id="IPR050091">
    <property type="entry name" value="PKS_NRPS_Biosynth_Enz"/>
</dbReference>
<feature type="non-terminal residue" evidence="3">
    <location>
        <position position="208"/>
    </location>
</feature>
<sequence length="208" mass="21969">IWGGLIDHEGSAFPFLGLRCERDQSVIRVQDDGLRVARLRPLPAPAALAGPRSTLLPHPSGTYVVTGGLGDLGLKVLEFLVEEGARRIVVVSRRSLPPLAEWSATLKSVKNKGVTIHSLQLDISSKGASVVLTSALERLSLPPVRGVVHAAAVAEFGFIKNTSPQSYARVMAPKIAGALALHEAFPPGTLDFLIFFSSVSGIVGTPGH</sequence>
<accession>A0ABY0FMZ8</accession>
<dbReference type="Pfam" id="PF08659">
    <property type="entry name" value="KR"/>
    <property type="match status" value="1"/>
</dbReference>
<dbReference type="Gene3D" id="3.40.50.720">
    <property type="entry name" value="NAD(P)-binding Rossmann-like Domain"/>
    <property type="match status" value="1"/>
</dbReference>
<evidence type="ECO:0000313" key="3">
    <source>
        <dbReference type="EMBL" id="RYN70525.1"/>
    </source>
</evidence>
<dbReference type="Proteomes" id="UP000293195">
    <property type="component" value="Unassembled WGS sequence"/>
</dbReference>
<dbReference type="InterPro" id="IPR036291">
    <property type="entry name" value="NAD(P)-bd_dom_sf"/>
</dbReference>
<gene>
    <name evidence="3" type="ORF">AA0119_g13692</name>
</gene>
<dbReference type="EMBL" id="PDXF01000717">
    <property type="protein sequence ID" value="RYN70525.1"/>
    <property type="molecule type" value="Genomic_DNA"/>
</dbReference>
<proteinExistence type="predicted"/>
<feature type="non-terminal residue" evidence="3">
    <location>
        <position position="1"/>
    </location>
</feature>
<organism evidence="3 4">
    <name type="scientific">Alternaria tenuissima</name>
    <dbReference type="NCBI Taxonomy" id="119927"/>
    <lineage>
        <taxon>Eukaryota</taxon>
        <taxon>Fungi</taxon>
        <taxon>Dikarya</taxon>
        <taxon>Ascomycota</taxon>
        <taxon>Pezizomycotina</taxon>
        <taxon>Dothideomycetes</taxon>
        <taxon>Pleosporomycetidae</taxon>
        <taxon>Pleosporales</taxon>
        <taxon>Pleosporineae</taxon>
        <taxon>Pleosporaceae</taxon>
        <taxon>Alternaria</taxon>
        <taxon>Alternaria sect. Alternaria</taxon>
        <taxon>Alternaria alternata complex</taxon>
    </lineage>
</organism>
<name>A0ABY0FMZ8_9PLEO</name>
<evidence type="ECO:0000259" key="2">
    <source>
        <dbReference type="SMART" id="SM00822"/>
    </source>
</evidence>
<evidence type="ECO:0000256" key="1">
    <source>
        <dbReference type="ARBA" id="ARBA00023268"/>
    </source>
</evidence>
<reference evidence="4" key="1">
    <citation type="journal article" date="2019" name="bioRxiv">
        <title>Genomics, evolutionary history and diagnostics of the Alternaria alternata species group including apple and Asian pear pathotypes.</title>
        <authorList>
            <person name="Armitage A.D."/>
            <person name="Cockerton H.M."/>
            <person name="Sreenivasaprasad S."/>
            <person name="Woodhall J.W."/>
            <person name="Lane C.R."/>
            <person name="Harrison R.J."/>
            <person name="Clarkson J.P."/>
        </authorList>
    </citation>
    <scope>NUCLEOTIDE SEQUENCE [LARGE SCALE GENOMIC DNA]</scope>
    <source>
        <strain evidence="4">FERA 635</strain>
    </source>
</reference>
<dbReference type="SMART" id="SM00822">
    <property type="entry name" value="PKS_KR"/>
    <property type="match status" value="1"/>
</dbReference>
<dbReference type="SUPFAM" id="SSF51735">
    <property type="entry name" value="NAD(P)-binding Rossmann-fold domains"/>
    <property type="match status" value="1"/>
</dbReference>